<gene>
    <name evidence="1" type="ORF">CPAG_00030</name>
</gene>
<evidence type="ECO:0000313" key="2">
    <source>
        <dbReference type="Proteomes" id="UP000054567"/>
    </source>
</evidence>
<dbReference type="Proteomes" id="UP000054567">
    <property type="component" value="Unassembled WGS sequence"/>
</dbReference>
<name>A0A0J6F351_COCPO</name>
<organism evidence="1 2">
    <name type="scientific">Coccidioides posadasii RMSCC 3488</name>
    <dbReference type="NCBI Taxonomy" id="454284"/>
    <lineage>
        <taxon>Eukaryota</taxon>
        <taxon>Fungi</taxon>
        <taxon>Dikarya</taxon>
        <taxon>Ascomycota</taxon>
        <taxon>Pezizomycotina</taxon>
        <taxon>Eurotiomycetes</taxon>
        <taxon>Eurotiomycetidae</taxon>
        <taxon>Onygenales</taxon>
        <taxon>Onygenaceae</taxon>
        <taxon>Coccidioides</taxon>
    </lineage>
</organism>
<reference evidence="1 2" key="1">
    <citation type="submission" date="2007-06" db="EMBL/GenBank/DDBJ databases">
        <title>The Genome Sequence of Coccidioides posadasii RMSCC_3488.</title>
        <authorList>
            <consortium name="Coccidioides Genome Resources Consortium"/>
            <consortium name="The Broad Institute Genome Sequencing Platform"/>
            <person name="Henn M.R."/>
            <person name="Sykes S."/>
            <person name="Young S."/>
            <person name="Jaffe D."/>
            <person name="Berlin A."/>
            <person name="Alvarez P."/>
            <person name="Butler J."/>
            <person name="Gnerre S."/>
            <person name="Grabherr M."/>
            <person name="Mauceli E."/>
            <person name="Brockman W."/>
            <person name="Kodira C."/>
            <person name="Alvarado L."/>
            <person name="Zeng Q."/>
            <person name="Crawford M."/>
            <person name="Antoine C."/>
            <person name="Devon K."/>
            <person name="Galgiani J."/>
            <person name="Orsborn K."/>
            <person name="Lewis M.L."/>
            <person name="Nusbaum C."/>
            <person name="Galagan J."/>
            <person name="Birren B."/>
        </authorList>
    </citation>
    <scope>NUCLEOTIDE SEQUENCE [LARGE SCALE GENOMIC DNA]</scope>
    <source>
        <strain evidence="1 2">RMSCC 3488</strain>
    </source>
</reference>
<reference evidence="2" key="2">
    <citation type="journal article" date="2009" name="Genome Res.">
        <title>Comparative genomic analyses of the human fungal pathogens Coccidioides and their relatives.</title>
        <authorList>
            <person name="Sharpton T.J."/>
            <person name="Stajich J.E."/>
            <person name="Rounsley S.D."/>
            <person name="Gardner M.J."/>
            <person name="Wortman J.R."/>
            <person name="Jordar V.S."/>
            <person name="Maiti R."/>
            <person name="Kodira C.D."/>
            <person name="Neafsey D.E."/>
            <person name="Zeng Q."/>
            <person name="Hung C.-Y."/>
            <person name="McMahan C."/>
            <person name="Muszewska A."/>
            <person name="Grynberg M."/>
            <person name="Mandel M.A."/>
            <person name="Kellner E.M."/>
            <person name="Barker B.M."/>
            <person name="Galgiani J.N."/>
            <person name="Orbach M.J."/>
            <person name="Kirkland T.N."/>
            <person name="Cole G.T."/>
            <person name="Henn M.R."/>
            <person name="Birren B.W."/>
            <person name="Taylor J.W."/>
        </authorList>
    </citation>
    <scope>NUCLEOTIDE SEQUENCE [LARGE SCALE GENOMIC DNA]</scope>
    <source>
        <strain evidence="2">RMSCC 3488</strain>
    </source>
</reference>
<dbReference type="AlphaFoldDB" id="A0A0J6F351"/>
<sequence length="103" mass="11579">MQCHFIKVKRNEGESSHRTVTMTPACPQTTGRATLNLIHRGFRGRDTLALETSELERATSLTPKERYQSLSTDGLIPCSHDNVEMARCSARVVHRQSRPTNEA</sequence>
<reference evidence="2" key="3">
    <citation type="journal article" date="2010" name="Genome Res.">
        <title>Population genomic sequencing of Coccidioides fungi reveals recent hybridization and transposon control.</title>
        <authorList>
            <person name="Neafsey D.E."/>
            <person name="Barker B.M."/>
            <person name="Sharpton T.J."/>
            <person name="Stajich J.E."/>
            <person name="Park D.J."/>
            <person name="Whiston E."/>
            <person name="Hung C.-Y."/>
            <person name="McMahan C."/>
            <person name="White J."/>
            <person name="Sykes S."/>
            <person name="Heiman D."/>
            <person name="Young S."/>
            <person name="Zeng Q."/>
            <person name="Abouelleil A."/>
            <person name="Aftuck L."/>
            <person name="Bessette D."/>
            <person name="Brown A."/>
            <person name="FitzGerald M."/>
            <person name="Lui A."/>
            <person name="Macdonald J.P."/>
            <person name="Priest M."/>
            <person name="Orbach M.J."/>
            <person name="Galgiani J.N."/>
            <person name="Kirkland T.N."/>
            <person name="Cole G.T."/>
            <person name="Birren B.W."/>
            <person name="Henn M.R."/>
            <person name="Taylor J.W."/>
            <person name="Rounsley S.D."/>
        </authorList>
    </citation>
    <scope>NUCLEOTIDE SEQUENCE [LARGE SCALE GENOMIC DNA]</scope>
    <source>
        <strain evidence="2">RMSCC 3488</strain>
    </source>
</reference>
<dbReference type="EMBL" id="DS268109">
    <property type="protein sequence ID" value="KMM63675.1"/>
    <property type="molecule type" value="Genomic_DNA"/>
</dbReference>
<proteinExistence type="predicted"/>
<accession>A0A0J6F351</accession>
<evidence type="ECO:0000313" key="1">
    <source>
        <dbReference type="EMBL" id="KMM63675.1"/>
    </source>
</evidence>
<protein>
    <submittedName>
        <fullName evidence="1">Uncharacterized protein</fullName>
    </submittedName>
</protein>
<dbReference type="VEuPathDB" id="FungiDB:CPAG_00030"/>